<reference evidence="2 3" key="1">
    <citation type="submission" date="2019-02" db="EMBL/GenBank/DDBJ databases">
        <title>Deep-cultivation of Planctomycetes and their phenomic and genomic characterization uncovers novel biology.</title>
        <authorList>
            <person name="Wiegand S."/>
            <person name="Jogler M."/>
            <person name="Boedeker C."/>
            <person name="Pinto D."/>
            <person name="Vollmers J."/>
            <person name="Rivas-Marin E."/>
            <person name="Kohn T."/>
            <person name="Peeters S.H."/>
            <person name="Heuer A."/>
            <person name="Rast P."/>
            <person name="Oberbeckmann S."/>
            <person name="Bunk B."/>
            <person name="Jeske O."/>
            <person name="Meyerdierks A."/>
            <person name="Storesund J.E."/>
            <person name="Kallscheuer N."/>
            <person name="Luecker S."/>
            <person name="Lage O.M."/>
            <person name="Pohl T."/>
            <person name="Merkel B.J."/>
            <person name="Hornburger P."/>
            <person name="Mueller R.-W."/>
            <person name="Bruemmer F."/>
            <person name="Labrenz M."/>
            <person name="Spormann A.M."/>
            <person name="Op den Camp H."/>
            <person name="Overmann J."/>
            <person name="Amann R."/>
            <person name="Jetten M.S.M."/>
            <person name="Mascher T."/>
            <person name="Medema M.H."/>
            <person name="Devos D.P."/>
            <person name="Kaster A.-K."/>
            <person name="Ovreas L."/>
            <person name="Rohde M."/>
            <person name="Galperin M.Y."/>
            <person name="Jogler C."/>
        </authorList>
    </citation>
    <scope>NUCLEOTIDE SEQUENCE [LARGE SCALE GENOMIC DNA]</scope>
    <source>
        <strain evidence="2 3">Pla175</strain>
    </source>
</reference>
<feature type="region of interest" description="Disordered" evidence="1">
    <location>
        <begin position="43"/>
        <end position="118"/>
    </location>
</feature>
<evidence type="ECO:0000313" key="2">
    <source>
        <dbReference type="EMBL" id="QDU91758.1"/>
    </source>
</evidence>
<evidence type="ECO:0000313" key="3">
    <source>
        <dbReference type="Proteomes" id="UP000317429"/>
    </source>
</evidence>
<dbReference type="NCBIfam" id="TIGR04138">
    <property type="entry name" value="Plancto_Ver_chp"/>
    <property type="match status" value="1"/>
</dbReference>
<dbReference type="EMBL" id="CP036291">
    <property type="protein sequence ID" value="QDU91758.1"/>
    <property type="molecule type" value="Genomic_DNA"/>
</dbReference>
<proteinExistence type="predicted"/>
<protein>
    <submittedName>
        <fullName evidence="2">Uncharacterized protein</fullName>
    </submittedName>
</protein>
<gene>
    <name evidence="2" type="ORF">Pla175_51890</name>
</gene>
<evidence type="ECO:0000256" key="1">
    <source>
        <dbReference type="SAM" id="MobiDB-lite"/>
    </source>
</evidence>
<feature type="compositionally biased region" description="Acidic residues" evidence="1">
    <location>
        <begin position="60"/>
        <end position="107"/>
    </location>
</feature>
<name>A0A518DJV7_9BACT</name>
<sequence length="204" mass="23391">MLEPINPLAELLRRDRRYRADAYFFVFDALRFAQDHLGMGQEAASIPLDDAPDAEAGQSEADDDDFDDAFADEEFDEHDDEDDEDDDDDLMAELDGVLNDEDDDDEHDGSPTGKHVSGQQLCEAIRRYALDQYGLLAKHVLGQWGVRKTDDFGEIVFNLIDIGKMRRTKDDTREDFVDVFDFEEGLVNQFRFRAPEVEATRDDR</sequence>
<dbReference type="InterPro" id="IPR026406">
    <property type="entry name" value="Ver/Plancto_CHP"/>
</dbReference>
<keyword evidence="3" id="KW-1185">Reference proteome</keyword>
<accession>A0A518DJV7</accession>
<organism evidence="2 3">
    <name type="scientific">Pirellulimonas nuda</name>
    <dbReference type="NCBI Taxonomy" id="2528009"/>
    <lineage>
        <taxon>Bacteria</taxon>
        <taxon>Pseudomonadati</taxon>
        <taxon>Planctomycetota</taxon>
        <taxon>Planctomycetia</taxon>
        <taxon>Pirellulales</taxon>
        <taxon>Lacipirellulaceae</taxon>
        <taxon>Pirellulimonas</taxon>
    </lineage>
</organism>
<dbReference type="RefSeq" id="WP_231954077.1">
    <property type="nucleotide sequence ID" value="NZ_CP036291.1"/>
</dbReference>
<dbReference type="AlphaFoldDB" id="A0A518DJV7"/>
<dbReference type="KEGG" id="pnd:Pla175_51890"/>
<dbReference type="Proteomes" id="UP000317429">
    <property type="component" value="Chromosome"/>
</dbReference>